<dbReference type="SUPFAM" id="SSF46689">
    <property type="entry name" value="Homeodomain-like"/>
    <property type="match status" value="1"/>
</dbReference>
<keyword evidence="3" id="KW-0804">Transcription</keyword>
<dbReference type="Proteomes" id="UP001140076">
    <property type="component" value="Unassembled WGS sequence"/>
</dbReference>
<dbReference type="AlphaFoldDB" id="A0A9X3SIE4"/>
<dbReference type="SUPFAM" id="SSF48498">
    <property type="entry name" value="Tetracyclin repressor-like, C-terminal domain"/>
    <property type="match status" value="1"/>
</dbReference>
<accession>A0A9X3SIE4</accession>
<feature type="DNA-binding region" description="H-T-H motif" evidence="4">
    <location>
        <begin position="50"/>
        <end position="69"/>
    </location>
</feature>
<protein>
    <submittedName>
        <fullName evidence="7">TetR/AcrR family transcriptional regulator</fullName>
    </submittedName>
</protein>
<name>A0A9X3SIE4_9ACTN</name>
<evidence type="ECO:0000256" key="4">
    <source>
        <dbReference type="PROSITE-ProRule" id="PRU00335"/>
    </source>
</evidence>
<dbReference type="RefSeq" id="WP_270073433.1">
    <property type="nucleotide sequence ID" value="NZ_JAJAQC010000031.1"/>
</dbReference>
<dbReference type="InterPro" id="IPR004111">
    <property type="entry name" value="Repressor_TetR_C"/>
</dbReference>
<dbReference type="PROSITE" id="PS50977">
    <property type="entry name" value="HTH_TETR_2"/>
    <property type="match status" value="1"/>
</dbReference>
<dbReference type="GO" id="GO:0003700">
    <property type="term" value="F:DNA-binding transcription factor activity"/>
    <property type="evidence" value="ECO:0007669"/>
    <property type="project" value="TreeGrafter"/>
</dbReference>
<dbReference type="Gene3D" id="1.10.357.10">
    <property type="entry name" value="Tetracycline Repressor, domain 2"/>
    <property type="match status" value="1"/>
</dbReference>
<evidence type="ECO:0000313" key="8">
    <source>
        <dbReference type="Proteomes" id="UP001140076"/>
    </source>
</evidence>
<evidence type="ECO:0000256" key="2">
    <source>
        <dbReference type="ARBA" id="ARBA00023125"/>
    </source>
</evidence>
<keyword evidence="1" id="KW-0805">Transcription regulation</keyword>
<comment type="caution">
    <text evidence="7">The sequence shown here is derived from an EMBL/GenBank/DDBJ whole genome shotgun (WGS) entry which is preliminary data.</text>
</comment>
<dbReference type="PANTHER" id="PTHR30055:SF151">
    <property type="entry name" value="TRANSCRIPTIONAL REGULATORY PROTEIN"/>
    <property type="match status" value="1"/>
</dbReference>
<dbReference type="Pfam" id="PF02909">
    <property type="entry name" value="TetR_C_1"/>
    <property type="match status" value="1"/>
</dbReference>
<evidence type="ECO:0000256" key="1">
    <source>
        <dbReference type="ARBA" id="ARBA00023015"/>
    </source>
</evidence>
<dbReference type="Pfam" id="PF00440">
    <property type="entry name" value="TetR_N"/>
    <property type="match status" value="1"/>
</dbReference>
<evidence type="ECO:0000259" key="6">
    <source>
        <dbReference type="PROSITE" id="PS50977"/>
    </source>
</evidence>
<gene>
    <name evidence="7" type="ORF">LG943_17900</name>
</gene>
<feature type="region of interest" description="Disordered" evidence="5">
    <location>
        <begin position="257"/>
        <end position="283"/>
    </location>
</feature>
<dbReference type="PRINTS" id="PR00455">
    <property type="entry name" value="HTHTETR"/>
</dbReference>
<evidence type="ECO:0000256" key="3">
    <source>
        <dbReference type="ARBA" id="ARBA00023163"/>
    </source>
</evidence>
<dbReference type="GO" id="GO:0045892">
    <property type="term" value="P:negative regulation of DNA-templated transcription"/>
    <property type="evidence" value="ECO:0007669"/>
    <property type="project" value="InterPro"/>
</dbReference>
<dbReference type="InterPro" id="IPR036271">
    <property type="entry name" value="Tet_transcr_reg_TetR-rel_C_sf"/>
</dbReference>
<keyword evidence="8" id="KW-1185">Reference proteome</keyword>
<evidence type="ECO:0000313" key="7">
    <source>
        <dbReference type="EMBL" id="MDA0566174.1"/>
    </source>
</evidence>
<dbReference type="Gene3D" id="1.10.10.60">
    <property type="entry name" value="Homeodomain-like"/>
    <property type="match status" value="1"/>
</dbReference>
<dbReference type="InterPro" id="IPR001647">
    <property type="entry name" value="HTH_TetR"/>
</dbReference>
<keyword evidence="2 4" id="KW-0238">DNA-binding</keyword>
<dbReference type="PANTHER" id="PTHR30055">
    <property type="entry name" value="HTH-TYPE TRANSCRIPTIONAL REGULATOR RUTR"/>
    <property type="match status" value="1"/>
</dbReference>
<proteinExistence type="predicted"/>
<dbReference type="InterPro" id="IPR009057">
    <property type="entry name" value="Homeodomain-like_sf"/>
</dbReference>
<dbReference type="EMBL" id="JAJAQC010000031">
    <property type="protein sequence ID" value="MDA0566174.1"/>
    <property type="molecule type" value="Genomic_DNA"/>
</dbReference>
<organism evidence="7 8">
    <name type="scientific">Streptomonospora mangrovi</name>
    <dbReference type="NCBI Taxonomy" id="2883123"/>
    <lineage>
        <taxon>Bacteria</taxon>
        <taxon>Bacillati</taxon>
        <taxon>Actinomycetota</taxon>
        <taxon>Actinomycetes</taxon>
        <taxon>Streptosporangiales</taxon>
        <taxon>Nocardiopsidaceae</taxon>
        <taxon>Streptomonospora</taxon>
    </lineage>
</organism>
<dbReference type="InterPro" id="IPR050109">
    <property type="entry name" value="HTH-type_TetR-like_transc_reg"/>
</dbReference>
<dbReference type="GO" id="GO:0000976">
    <property type="term" value="F:transcription cis-regulatory region binding"/>
    <property type="evidence" value="ECO:0007669"/>
    <property type="project" value="TreeGrafter"/>
</dbReference>
<feature type="domain" description="HTH tetR-type" evidence="6">
    <location>
        <begin position="27"/>
        <end position="87"/>
    </location>
</feature>
<sequence length="283" mass="29783">MAEEDVPPGLGRLWRLPTAAPTGRPAELGVERIVDAAVRLADREGLGAVTLARVAKELGYTAMSLYRHVGSKDELFVLMGDAAQGPPPDVPGGSTDWREGVRRWAAALAELAARRPWLAELPVQGPPSGPNAVAWLDAGLRTLRDTGLDWGQKVGIVLVVSSYVRQAGSMARQMEEGRRASGRDQAQVERDYGRALARLVDPGRFPDAAALFASGVFEAPPEPLEGGPPVDHDFVFGLELILDGVAATIAAAQARSAPAGPSPVQAPGARVTNVPGQHIQAPP</sequence>
<reference evidence="7" key="1">
    <citation type="submission" date="2021-10" db="EMBL/GenBank/DDBJ databases">
        <title>Streptomonospora sp. nov., isolated from mangrove soil.</title>
        <authorList>
            <person name="Chen X."/>
            <person name="Ge X."/>
            <person name="Liu W."/>
        </authorList>
    </citation>
    <scope>NUCLEOTIDE SEQUENCE</scope>
    <source>
        <strain evidence="7">S1-112</strain>
    </source>
</reference>
<evidence type="ECO:0000256" key="5">
    <source>
        <dbReference type="SAM" id="MobiDB-lite"/>
    </source>
</evidence>